<evidence type="ECO:0000313" key="2">
    <source>
        <dbReference type="Proteomes" id="UP000320496"/>
    </source>
</evidence>
<dbReference type="EMBL" id="CP036275">
    <property type="protein sequence ID" value="QDU37665.1"/>
    <property type="molecule type" value="Genomic_DNA"/>
</dbReference>
<accession>A0A517Z5B7</accession>
<keyword evidence="2" id="KW-1185">Reference proteome</keyword>
<dbReference type="RefSeq" id="WP_145368659.1">
    <property type="nucleotide sequence ID" value="NZ_CP036275.1"/>
</dbReference>
<organism evidence="1 2">
    <name type="scientific">Maioricimonas rarisocia</name>
    <dbReference type="NCBI Taxonomy" id="2528026"/>
    <lineage>
        <taxon>Bacteria</taxon>
        <taxon>Pseudomonadati</taxon>
        <taxon>Planctomycetota</taxon>
        <taxon>Planctomycetia</taxon>
        <taxon>Planctomycetales</taxon>
        <taxon>Planctomycetaceae</taxon>
        <taxon>Maioricimonas</taxon>
    </lineage>
</organism>
<dbReference type="OrthoDB" id="275246at2"/>
<gene>
    <name evidence="1" type="ORF">Mal4_19810</name>
</gene>
<reference evidence="1 2" key="1">
    <citation type="submission" date="2019-02" db="EMBL/GenBank/DDBJ databases">
        <title>Deep-cultivation of Planctomycetes and their phenomic and genomic characterization uncovers novel biology.</title>
        <authorList>
            <person name="Wiegand S."/>
            <person name="Jogler M."/>
            <person name="Boedeker C."/>
            <person name="Pinto D."/>
            <person name="Vollmers J."/>
            <person name="Rivas-Marin E."/>
            <person name="Kohn T."/>
            <person name="Peeters S.H."/>
            <person name="Heuer A."/>
            <person name="Rast P."/>
            <person name="Oberbeckmann S."/>
            <person name="Bunk B."/>
            <person name="Jeske O."/>
            <person name="Meyerdierks A."/>
            <person name="Storesund J.E."/>
            <person name="Kallscheuer N."/>
            <person name="Luecker S."/>
            <person name="Lage O.M."/>
            <person name="Pohl T."/>
            <person name="Merkel B.J."/>
            <person name="Hornburger P."/>
            <person name="Mueller R.-W."/>
            <person name="Bruemmer F."/>
            <person name="Labrenz M."/>
            <person name="Spormann A.M."/>
            <person name="Op den Camp H."/>
            <person name="Overmann J."/>
            <person name="Amann R."/>
            <person name="Jetten M.S.M."/>
            <person name="Mascher T."/>
            <person name="Medema M.H."/>
            <person name="Devos D.P."/>
            <person name="Kaster A.-K."/>
            <person name="Ovreas L."/>
            <person name="Rohde M."/>
            <person name="Galperin M.Y."/>
            <person name="Jogler C."/>
        </authorList>
    </citation>
    <scope>NUCLEOTIDE SEQUENCE [LARGE SCALE GENOMIC DNA]</scope>
    <source>
        <strain evidence="1 2">Mal4</strain>
    </source>
</reference>
<protein>
    <submittedName>
        <fullName evidence="1">Uncharacterized protein</fullName>
    </submittedName>
</protein>
<name>A0A517Z5B7_9PLAN</name>
<sequence length="177" mass="20112">MTKPARMDELLDAFYNGEEEEIDVEYIGRYRLNGRMVLRVPSPDIEASWAESVVPVEYLPLYGLKCGEPQLAGGLFEAAPFPRYDRSAPEYEWMNPPEAPEPVYHLCTDNCGAQFWVGDSHIVYGHNLDNEVQPIGPLMALVDYAIDSAMESRSWYERINEPDTMEKYGLQPINAMG</sequence>
<evidence type="ECO:0000313" key="1">
    <source>
        <dbReference type="EMBL" id="QDU37665.1"/>
    </source>
</evidence>
<proteinExistence type="predicted"/>
<dbReference type="KEGG" id="mri:Mal4_19810"/>
<dbReference type="Proteomes" id="UP000320496">
    <property type="component" value="Chromosome"/>
</dbReference>
<dbReference type="AlphaFoldDB" id="A0A517Z5B7"/>